<keyword evidence="1" id="KW-0472">Membrane</keyword>
<dbReference type="OrthoDB" id="10012964at2"/>
<protein>
    <submittedName>
        <fullName evidence="2">Uncharacterized protein</fullName>
    </submittedName>
</protein>
<keyword evidence="3" id="KW-1185">Reference proteome</keyword>
<dbReference type="AlphaFoldDB" id="A0A2A9D385"/>
<accession>A0A2A9D385</accession>
<proteinExistence type="predicted"/>
<organism evidence="2 3">
    <name type="scientific">Serinibacter salmoneus</name>
    <dbReference type="NCBI Taxonomy" id="556530"/>
    <lineage>
        <taxon>Bacteria</taxon>
        <taxon>Bacillati</taxon>
        <taxon>Actinomycetota</taxon>
        <taxon>Actinomycetes</taxon>
        <taxon>Micrococcales</taxon>
        <taxon>Beutenbergiaceae</taxon>
        <taxon>Serinibacter</taxon>
    </lineage>
</organism>
<name>A0A2A9D385_9MICO</name>
<comment type="caution">
    <text evidence="2">The sequence shown here is derived from an EMBL/GenBank/DDBJ whole genome shotgun (WGS) entry which is preliminary data.</text>
</comment>
<feature type="transmembrane region" description="Helical" evidence="1">
    <location>
        <begin position="97"/>
        <end position="120"/>
    </location>
</feature>
<feature type="transmembrane region" description="Helical" evidence="1">
    <location>
        <begin position="126"/>
        <end position="146"/>
    </location>
</feature>
<reference evidence="2 3" key="1">
    <citation type="submission" date="2017-10" db="EMBL/GenBank/DDBJ databases">
        <title>Sequencing the genomes of 1000 actinobacteria strains.</title>
        <authorList>
            <person name="Klenk H.-P."/>
        </authorList>
    </citation>
    <scope>NUCLEOTIDE SEQUENCE [LARGE SCALE GENOMIC DNA]</scope>
    <source>
        <strain evidence="2 3">DSM 21801</strain>
    </source>
</reference>
<dbReference type="Proteomes" id="UP000224915">
    <property type="component" value="Unassembled WGS sequence"/>
</dbReference>
<gene>
    <name evidence="2" type="ORF">ATL40_2325</name>
</gene>
<keyword evidence="1" id="KW-1133">Transmembrane helix</keyword>
<feature type="transmembrane region" description="Helical" evidence="1">
    <location>
        <begin position="12"/>
        <end position="32"/>
    </location>
</feature>
<sequence length="268" mass="27743">MKPLNLDLSTMVARVLLAVLVAATVVLTGLWLRASDALTFVSTLLAVTAGQLIAAGLRGQRIGPPTAASQRFQPLVDTLAAYPGGSILGRAGFKRGVVALAVGFVVAIGSAIVAGLLFASVPMAPLWRSTLALGVVLLPVNGYLAWSRSRQEYTGTRFAGQLADALRQVVRPGDQPSTASAWRRVPTMVRVAVVGVGRTALTLIGRVLIQLAIPAVFATPVSIAAVVVAVITWIAGAPVFAALGRSLTKPTPTPTHDVADVTTTKKVS</sequence>
<feature type="transmembrane region" description="Helical" evidence="1">
    <location>
        <begin position="223"/>
        <end position="243"/>
    </location>
</feature>
<dbReference type="RefSeq" id="WP_098469650.1">
    <property type="nucleotide sequence ID" value="NZ_PDJD01000001.1"/>
</dbReference>
<dbReference type="EMBL" id="PDJD01000001">
    <property type="protein sequence ID" value="PFG20715.1"/>
    <property type="molecule type" value="Genomic_DNA"/>
</dbReference>
<feature type="transmembrane region" description="Helical" evidence="1">
    <location>
        <begin position="191"/>
        <end position="217"/>
    </location>
</feature>
<evidence type="ECO:0000313" key="2">
    <source>
        <dbReference type="EMBL" id="PFG20715.1"/>
    </source>
</evidence>
<evidence type="ECO:0000313" key="3">
    <source>
        <dbReference type="Proteomes" id="UP000224915"/>
    </source>
</evidence>
<keyword evidence="1" id="KW-0812">Transmembrane</keyword>
<evidence type="ECO:0000256" key="1">
    <source>
        <dbReference type="SAM" id="Phobius"/>
    </source>
</evidence>